<gene>
    <name evidence="2" type="ORF">CAZ10_16670</name>
</gene>
<dbReference type="AlphaFoldDB" id="A0A2C9WX41"/>
<sequence>MNREAWLNAMAERMSPRFLELGAPLQPYRISIGFTSAGQRGNVGAEVWHSSASADGTYEILISPGTDDSMQVSAYLAHELCHIAAGIKEGHKGPFVKLMKAIGMTGPFTCSVPTRQFEEWVKPFIDELGPLPHGKLTWQRPGARERREPAQGKVARGIRDGLSQPELEEIITTAKKKQSTRLKKVECSECGYVARVTQKWLDKSGPPHCPEHGEMTVGRDANDEQDEELEGVENGG</sequence>
<evidence type="ECO:0000256" key="1">
    <source>
        <dbReference type="SAM" id="MobiDB-lite"/>
    </source>
</evidence>
<feature type="region of interest" description="Disordered" evidence="1">
    <location>
        <begin position="201"/>
        <end position="236"/>
    </location>
</feature>
<evidence type="ECO:0008006" key="4">
    <source>
        <dbReference type="Google" id="ProtNLM"/>
    </source>
</evidence>
<name>A0A2C9WX41_PSEAI</name>
<dbReference type="Proteomes" id="UP000194857">
    <property type="component" value="Unassembled WGS sequence"/>
</dbReference>
<organism evidence="2 3">
    <name type="scientific">Pseudomonas aeruginosa</name>
    <dbReference type="NCBI Taxonomy" id="287"/>
    <lineage>
        <taxon>Bacteria</taxon>
        <taxon>Pseudomonadati</taxon>
        <taxon>Pseudomonadota</taxon>
        <taxon>Gammaproteobacteria</taxon>
        <taxon>Pseudomonadales</taxon>
        <taxon>Pseudomonadaceae</taxon>
        <taxon>Pseudomonas</taxon>
    </lineage>
</organism>
<reference evidence="2 3" key="1">
    <citation type="submission" date="2017-05" db="EMBL/GenBank/DDBJ databases">
        <authorList>
            <person name="Song R."/>
            <person name="Chenine A.L."/>
            <person name="Ruprecht R.M."/>
        </authorList>
    </citation>
    <scope>NUCLEOTIDE SEQUENCE [LARGE SCALE GENOMIC DNA]</scope>
    <source>
        <strain evidence="2 3">S567_C10_BS</strain>
    </source>
</reference>
<evidence type="ECO:0000313" key="2">
    <source>
        <dbReference type="EMBL" id="OTI60716.1"/>
    </source>
</evidence>
<feature type="compositionally biased region" description="Acidic residues" evidence="1">
    <location>
        <begin position="223"/>
        <end position="236"/>
    </location>
</feature>
<dbReference type="EMBL" id="NFFZ01000008">
    <property type="protein sequence ID" value="OTI60716.1"/>
    <property type="molecule type" value="Genomic_DNA"/>
</dbReference>
<proteinExistence type="predicted"/>
<comment type="caution">
    <text evidence="2">The sequence shown here is derived from an EMBL/GenBank/DDBJ whole genome shotgun (WGS) entry which is preliminary data.</text>
</comment>
<accession>A0A2C9WX41</accession>
<feature type="region of interest" description="Disordered" evidence="1">
    <location>
        <begin position="133"/>
        <end position="155"/>
    </location>
</feature>
<evidence type="ECO:0000313" key="3">
    <source>
        <dbReference type="Proteomes" id="UP000194857"/>
    </source>
</evidence>
<protein>
    <recommendedName>
        <fullName evidence="4">SprT domain-containing protein</fullName>
    </recommendedName>
</protein>
<dbReference type="RefSeq" id="WP_086250816.1">
    <property type="nucleotide sequence ID" value="NZ_JASKWL010000139.1"/>
</dbReference>